<dbReference type="EMBL" id="JACIJD010000022">
    <property type="protein sequence ID" value="MBB5695766.1"/>
    <property type="molecule type" value="Genomic_DNA"/>
</dbReference>
<feature type="transmembrane region" description="Helical" evidence="6">
    <location>
        <begin position="107"/>
        <end position="127"/>
    </location>
</feature>
<evidence type="ECO:0000313" key="7">
    <source>
        <dbReference type="EMBL" id="MBB5695766.1"/>
    </source>
</evidence>
<evidence type="ECO:0000256" key="6">
    <source>
        <dbReference type="SAM" id="Phobius"/>
    </source>
</evidence>
<dbReference type="CDD" id="cd06581">
    <property type="entry name" value="TM_PBP1_LivM_like"/>
    <property type="match status" value="1"/>
</dbReference>
<feature type="transmembrane region" description="Helical" evidence="6">
    <location>
        <begin position="245"/>
        <end position="270"/>
    </location>
</feature>
<dbReference type="GO" id="GO:0005886">
    <property type="term" value="C:plasma membrane"/>
    <property type="evidence" value="ECO:0007669"/>
    <property type="project" value="UniProtKB-SubCell"/>
</dbReference>
<evidence type="ECO:0000256" key="3">
    <source>
        <dbReference type="ARBA" id="ARBA00022692"/>
    </source>
</evidence>
<dbReference type="InterPro" id="IPR001851">
    <property type="entry name" value="ABC_transp_permease"/>
</dbReference>
<sequence>MADWFFRHPVLGAGFFILILPFITPYTALAVMILVYGLYALGFNIMYGHVGLLSFGHSALLGGGAYACGIALVHLGLPWGACILAGTLAGTLIAFVMGALAVRTRGIYFAMVTLALSQVAYFGFYQAEPWTGGENGLRGVNLRTLGIPGLSLDFTTPAVRYTVIGLLVWGAVALLARILASPFGAAMLAVRENEARAKACGFDVRLVRLQAMTLSGAFCGLAGALLALHLSIVPIETLHYTTSGVAVMMAILGGSNTFFGPFVGAAVFLFLESVVSTRTEHWPLVVGVVFVLFILLARQGIWGTLVARLR</sequence>
<dbReference type="PANTHER" id="PTHR30482:SF17">
    <property type="entry name" value="ABC TRANSPORTER ATP-BINDING PROTEIN"/>
    <property type="match status" value="1"/>
</dbReference>
<dbReference type="PANTHER" id="PTHR30482">
    <property type="entry name" value="HIGH-AFFINITY BRANCHED-CHAIN AMINO ACID TRANSPORT SYSTEM PERMEASE"/>
    <property type="match status" value="1"/>
</dbReference>
<comment type="subcellular location">
    <subcellularLocation>
        <location evidence="1">Cell membrane</location>
        <topology evidence="1">Multi-pass membrane protein</topology>
    </subcellularLocation>
</comment>
<feature type="transmembrane region" description="Helical" evidence="6">
    <location>
        <begin position="12"/>
        <end position="38"/>
    </location>
</feature>
<dbReference type="Proteomes" id="UP000580654">
    <property type="component" value="Unassembled WGS sequence"/>
</dbReference>
<protein>
    <submittedName>
        <fullName evidence="7">Branched-chain amino acid transport system permease protein</fullName>
    </submittedName>
</protein>
<keyword evidence="4 6" id="KW-1133">Transmembrane helix</keyword>
<proteinExistence type="predicted"/>
<dbReference type="InterPro" id="IPR043428">
    <property type="entry name" value="LivM-like"/>
</dbReference>
<dbReference type="GO" id="GO:0015658">
    <property type="term" value="F:branched-chain amino acid transmembrane transporter activity"/>
    <property type="evidence" value="ECO:0007669"/>
    <property type="project" value="InterPro"/>
</dbReference>
<evidence type="ECO:0000256" key="1">
    <source>
        <dbReference type="ARBA" id="ARBA00004651"/>
    </source>
</evidence>
<keyword evidence="5 6" id="KW-0472">Membrane</keyword>
<dbReference type="Pfam" id="PF02653">
    <property type="entry name" value="BPD_transp_2"/>
    <property type="match status" value="1"/>
</dbReference>
<evidence type="ECO:0000313" key="8">
    <source>
        <dbReference type="Proteomes" id="UP000580654"/>
    </source>
</evidence>
<comment type="caution">
    <text evidence="7">The sequence shown here is derived from an EMBL/GenBank/DDBJ whole genome shotgun (WGS) entry which is preliminary data.</text>
</comment>
<keyword evidence="2" id="KW-1003">Cell membrane</keyword>
<keyword evidence="3 6" id="KW-0812">Transmembrane</keyword>
<keyword evidence="8" id="KW-1185">Reference proteome</keyword>
<dbReference type="RefSeq" id="WP_221300135.1">
    <property type="nucleotide sequence ID" value="NZ_JACIJD010000022.1"/>
</dbReference>
<feature type="transmembrane region" description="Helical" evidence="6">
    <location>
        <begin position="78"/>
        <end position="100"/>
    </location>
</feature>
<gene>
    <name evidence="7" type="ORF">FHS87_003832</name>
</gene>
<organism evidence="7 8">
    <name type="scientific">Muricoccus pecuniae</name>
    <dbReference type="NCBI Taxonomy" id="693023"/>
    <lineage>
        <taxon>Bacteria</taxon>
        <taxon>Pseudomonadati</taxon>
        <taxon>Pseudomonadota</taxon>
        <taxon>Alphaproteobacteria</taxon>
        <taxon>Acetobacterales</taxon>
        <taxon>Roseomonadaceae</taxon>
        <taxon>Muricoccus</taxon>
    </lineage>
</organism>
<evidence type="ECO:0000256" key="2">
    <source>
        <dbReference type="ARBA" id="ARBA00022475"/>
    </source>
</evidence>
<reference evidence="7 8" key="1">
    <citation type="submission" date="2020-08" db="EMBL/GenBank/DDBJ databases">
        <title>Genomic Encyclopedia of Type Strains, Phase IV (KMG-IV): sequencing the most valuable type-strain genomes for metagenomic binning, comparative biology and taxonomic classification.</title>
        <authorList>
            <person name="Goeker M."/>
        </authorList>
    </citation>
    <scope>NUCLEOTIDE SEQUENCE [LARGE SCALE GENOMIC DNA]</scope>
    <source>
        <strain evidence="7 8">DSM 25622</strain>
    </source>
</reference>
<name>A0A840Y6I6_9PROT</name>
<feature type="transmembrane region" description="Helical" evidence="6">
    <location>
        <begin position="166"/>
        <end position="190"/>
    </location>
</feature>
<dbReference type="AlphaFoldDB" id="A0A840Y6I6"/>
<feature type="transmembrane region" description="Helical" evidence="6">
    <location>
        <begin position="50"/>
        <end position="72"/>
    </location>
</feature>
<evidence type="ECO:0000256" key="5">
    <source>
        <dbReference type="ARBA" id="ARBA00023136"/>
    </source>
</evidence>
<feature type="transmembrane region" description="Helical" evidence="6">
    <location>
        <begin position="211"/>
        <end position="233"/>
    </location>
</feature>
<evidence type="ECO:0000256" key="4">
    <source>
        <dbReference type="ARBA" id="ARBA00022989"/>
    </source>
</evidence>
<feature type="transmembrane region" description="Helical" evidence="6">
    <location>
        <begin position="282"/>
        <end position="301"/>
    </location>
</feature>
<accession>A0A840Y6I6</accession>